<evidence type="ECO:0000313" key="3">
    <source>
        <dbReference type="Proteomes" id="UP000318416"/>
    </source>
</evidence>
<gene>
    <name evidence="2" type="ORF">FB465_6641</name>
</gene>
<dbReference type="AlphaFoldDB" id="A0A561F0R2"/>
<evidence type="ECO:0008006" key="4">
    <source>
        <dbReference type="Google" id="ProtNLM"/>
    </source>
</evidence>
<accession>A0A561F0R2</accession>
<organism evidence="2 3">
    <name type="scientific">Kitasatospora atroaurantiaca</name>
    <dbReference type="NCBI Taxonomy" id="285545"/>
    <lineage>
        <taxon>Bacteria</taxon>
        <taxon>Bacillati</taxon>
        <taxon>Actinomycetota</taxon>
        <taxon>Actinomycetes</taxon>
        <taxon>Kitasatosporales</taxon>
        <taxon>Streptomycetaceae</taxon>
        <taxon>Kitasatospora</taxon>
    </lineage>
</organism>
<evidence type="ECO:0000313" key="2">
    <source>
        <dbReference type="EMBL" id="TWE21458.1"/>
    </source>
</evidence>
<feature type="region of interest" description="Disordered" evidence="1">
    <location>
        <begin position="1"/>
        <end position="21"/>
    </location>
</feature>
<name>A0A561F0R2_9ACTN</name>
<protein>
    <recommendedName>
        <fullName evidence="4">ATP-dependent DNA helicase II</fullName>
    </recommendedName>
</protein>
<dbReference type="Proteomes" id="UP000318416">
    <property type="component" value="Unassembled WGS sequence"/>
</dbReference>
<sequence length="99" mass="10649">MVEGSDPKLVSGAPGSRGLRGRILDSMTRTAAARRSLPTSPFRAQPVAPIENFELGDRVSHDRFGLGRVIGVEEGIAVLVDFGSQQMRCLSPFAKLVKL</sequence>
<reference evidence="2 3" key="1">
    <citation type="submission" date="2019-06" db="EMBL/GenBank/DDBJ databases">
        <title>Sequencing the genomes of 1000 actinobacteria strains.</title>
        <authorList>
            <person name="Klenk H.-P."/>
        </authorList>
    </citation>
    <scope>NUCLEOTIDE SEQUENCE [LARGE SCALE GENOMIC DNA]</scope>
    <source>
        <strain evidence="2 3">DSM 41649</strain>
    </source>
</reference>
<comment type="caution">
    <text evidence="2">The sequence shown here is derived from an EMBL/GenBank/DDBJ whole genome shotgun (WGS) entry which is preliminary data.</text>
</comment>
<proteinExistence type="predicted"/>
<keyword evidence="3" id="KW-1185">Reference proteome</keyword>
<dbReference type="EMBL" id="VIVR01000001">
    <property type="protein sequence ID" value="TWE21458.1"/>
    <property type="molecule type" value="Genomic_DNA"/>
</dbReference>
<evidence type="ECO:0000256" key="1">
    <source>
        <dbReference type="SAM" id="MobiDB-lite"/>
    </source>
</evidence>